<dbReference type="OrthoDB" id="439127at2759"/>
<dbReference type="InterPro" id="IPR008145">
    <property type="entry name" value="GK/Ca_channel_bsu"/>
</dbReference>
<dbReference type="SUPFAM" id="SSF50156">
    <property type="entry name" value="PDZ domain-like"/>
    <property type="match status" value="1"/>
</dbReference>
<feature type="domain" description="PDZ" evidence="7">
    <location>
        <begin position="144"/>
        <end position="225"/>
    </location>
</feature>
<name>A0A210Q5W4_MIZYE</name>
<dbReference type="InterPro" id="IPR036892">
    <property type="entry name" value="L27_dom_sf"/>
</dbReference>
<dbReference type="PROSITE" id="PS50106">
    <property type="entry name" value="PDZ"/>
    <property type="match status" value="1"/>
</dbReference>
<dbReference type="SUPFAM" id="SSF52540">
    <property type="entry name" value="P-loop containing nucleoside triphosphate hydrolases"/>
    <property type="match status" value="1"/>
</dbReference>
<dbReference type="CDD" id="cd11862">
    <property type="entry name" value="SH3_MPP"/>
    <property type="match status" value="1"/>
</dbReference>
<dbReference type="SMART" id="SM00072">
    <property type="entry name" value="GuKc"/>
    <property type="match status" value="1"/>
</dbReference>
<dbReference type="Gene3D" id="2.30.30.40">
    <property type="entry name" value="SH3 Domains"/>
    <property type="match status" value="1"/>
</dbReference>
<accession>A0A210Q5W4</accession>
<dbReference type="InterPro" id="IPR020590">
    <property type="entry name" value="Guanylate_kinase_CS"/>
</dbReference>
<organism evidence="8 9">
    <name type="scientific">Mizuhopecten yessoensis</name>
    <name type="common">Japanese scallop</name>
    <name type="synonym">Patinopecten yessoensis</name>
    <dbReference type="NCBI Taxonomy" id="6573"/>
    <lineage>
        <taxon>Eukaryota</taxon>
        <taxon>Metazoa</taxon>
        <taxon>Spiralia</taxon>
        <taxon>Lophotrochozoa</taxon>
        <taxon>Mollusca</taxon>
        <taxon>Bivalvia</taxon>
        <taxon>Autobranchia</taxon>
        <taxon>Pteriomorphia</taxon>
        <taxon>Pectinida</taxon>
        <taxon>Pectinoidea</taxon>
        <taxon>Pectinidae</taxon>
        <taxon>Mizuhopecten</taxon>
    </lineage>
</organism>
<proteinExistence type="inferred from homology"/>
<evidence type="ECO:0000256" key="3">
    <source>
        <dbReference type="PROSITE-ProRule" id="PRU00192"/>
    </source>
</evidence>
<dbReference type="PROSITE" id="PS50002">
    <property type="entry name" value="SH3"/>
    <property type="match status" value="1"/>
</dbReference>
<dbReference type="InterPro" id="IPR050716">
    <property type="entry name" value="MAGUK"/>
</dbReference>
<dbReference type="STRING" id="6573.A0A210Q5W4"/>
<dbReference type="Gene3D" id="1.10.287.650">
    <property type="entry name" value="L27 domain"/>
    <property type="match status" value="1"/>
</dbReference>
<evidence type="ECO:0000313" key="9">
    <source>
        <dbReference type="Proteomes" id="UP000242188"/>
    </source>
</evidence>
<comment type="caution">
    <text evidence="8">The sequence shown here is derived from an EMBL/GenBank/DDBJ whole genome shotgun (WGS) entry which is preliminary data.</text>
</comment>
<dbReference type="SUPFAM" id="SSF101288">
    <property type="entry name" value="L27 domain"/>
    <property type="match status" value="1"/>
</dbReference>
<sequence length="577" mass="65686">MPMTLPLDLQTQIDPDCQRILQHLPQIQSDLFDNENDASLLRKFLRRKDLQLTMKMYKRLCIMSHRRMRPVTRSSVALAANTFCDVRKGSEKEARATRELLQILSMPHVQALLYTHDRVAAGEFDPVVDQETYDIATDEKTLKIVHLVKSDEPLGVTIQMKEETGAIEIARIMHGGAAHRSGLIHVGDEIFEINGVHFRGKHPDEMAQTLSKISGPVTMKLGPAENNAAKFRASKTRVKALFSYNAEEDTVNPCAEAGLSFDRGDILHIISQSDALWWQAQKEGEKNARTGLIPSSILQERREMLRKANEEDEQNSRGSRAISPCRISPKIPRSKRVRKMMYQAILNGEFDHGEVPTYEEVELFTPDPNRPRPLVLVGATHVGRNELKRRLIASQPSHFTDIVPYTSRTRRPFEEEGKEYHFISRQEMESGIISQRYVEHGEYKGNLYGTRTETVMSAIQEGKMCILCPSVQAIKSLRTAEIKPYIIFIKPPVLEKLKETRHKQAASITLEDGDTRLCSNEDFENLIEASDKMEDRYGYLFDCTIVNQNLHLATNELLKVAHSVETDVTWIPASWIQ</sequence>
<keyword evidence="2 3" id="KW-0728">SH3 domain</keyword>
<dbReference type="Gene3D" id="2.30.42.10">
    <property type="match status" value="1"/>
</dbReference>
<dbReference type="Pfam" id="PF02828">
    <property type="entry name" value="L27"/>
    <property type="match status" value="1"/>
</dbReference>
<dbReference type="InterPro" id="IPR027417">
    <property type="entry name" value="P-loop_NTPase"/>
</dbReference>
<evidence type="ECO:0000256" key="4">
    <source>
        <dbReference type="SAM" id="MobiDB-lite"/>
    </source>
</evidence>
<gene>
    <name evidence="8" type="ORF">KP79_PYT24298</name>
</gene>
<dbReference type="SMART" id="SM00326">
    <property type="entry name" value="SH3"/>
    <property type="match status" value="1"/>
</dbReference>
<feature type="region of interest" description="Disordered" evidence="4">
    <location>
        <begin position="308"/>
        <end position="327"/>
    </location>
</feature>
<dbReference type="InterPro" id="IPR036028">
    <property type="entry name" value="SH3-like_dom_sf"/>
</dbReference>
<dbReference type="PROSITE" id="PS00856">
    <property type="entry name" value="GUANYLATE_KINASE_1"/>
    <property type="match status" value="1"/>
</dbReference>
<dbReference type="InterPro" id="IPR001452">
    <property type="entry name" value="SH3_domain"/>
</dbReference>
<dbReference type="SUPFAM" id="SSF50044">
    <property type="entry name" value="SH3-domain"/>
    <property type="match status" value="1"/>
</dbReference>
<dbReference type="Pfam" id="PF00625">
    <property type="entry name" value="Guanylate_kin"/>
    <property type="match status" value="1"/>
</dbReference>
<dbReference type="InterPro" id="IPR001478">
    <property type="entry name" value="PDZ"/>
</dbReference>
<dbReference type="CDD" id="cd00071">
    <property type="entry name" value="GMPK"/>
    <property type="match status" value="1"/>
</dbReference>
<reference evidence="8 9" key="1">
    <citation type="journal article" date="2017" name="Nat. Ecol. Evol.">
        <title>Scallop genome provides insights into evolution of bilaterian karyotype and development.</title>
        <authorList>
            <person name="Wang S."/>
            <person name="Zhang J."/>
            <person name="Jiao W."/>
            <person name="Li J."/>
            <person name="Xun X."/>
            <person name="Sun Y."/>
            <person name="Guo X."/>
            <person name="Huan P."/>
            <person name="Dong B."/>
            <person name="Zhang L."/>
            <person name="Hu X."/>
            <person name="Sun X."/>
            <person name="Wang J."/>
            <person name="Zhao C."/>
            <person name="Wang Y."/>
            <person name="Wang D."/>
            <person name="Huang X."/>
            <person name="Wang R."/>
            <person name="Lv J."/>
            <person name="Li Y."/>
            <person name="Zhang Z."/>
            <person name="Liu B."/>
            <person name="Lu W."/>
            <person name="Hui Y."/>
            <person name="Liang J."/>
            <person name="Zhou Z."/>
            <person name="Hou R."/>
            <person name="Li X."/>
            <person name="Liu Y."/>
            <person name="Li H."/>
            <person name="Ning X."/>
            <person name="Lin Y."/>
            <person name="Zhao L."/>
            <person name="Xing Q."/>
            <person name="Dou J."/>
            <person name="Li Y."/>
            <person name="Mao J."/>
            <person name="Guo H."/>
            <person name="Dou H."/>
            <person name="Li T."/>
            <person name="Mu C."/>
            <person name="Jiang W."/>
            <person name="Fu Q."/>
            <person name="Fu X."/>
            <person name="Miao Y."/>
            <person name="Liu J."/>
            <person name="Yu Q."/>
            <person name="Li R."/>
            <person name="Liao H."/>
            <person name="Li X."/>
            <person name="Kong Y."/>
            <person name="Jiang Z."/>
            <person name="Chourrout D."/>
            <person name="Li R."/>
            <person name="Bao Z."/>
        </authorList>
    </citation>
    <scope>NUCLEOTIDE SEQUENCE [LARGE SCALE GENOMIC DNA]</scope>
    <source>
        <strain evidence="8 9">PY_sf001</strain>
    </source>
</reference>
<dbReference type="Pfam" id="PF00595">
    <property type="entry name" value="PDZ"/>
    <property type="match status" value="1"/>
</dbReference>
<evidence type="ECO:0000256" key="2">
    <source>
        <dbReference type="ARBA" id="ARBA00022443"/>
    </source>
</evidence>
<evidence type="ECO:0000256" key="1">
    <source>
        <dbReference type="ARBA" id="ARBA00007014"/>
    </source>
</evidence>
<keyword evidence="9" id="KW-1185">Reference proteome</keyword>
<comment type="similarity">
    <text evidence="1">Belongs to the MAGUK family.</text>
</comment>
<dbReference type="InterPro" id="IPR014775">
    <property type="entry name" value="L27_C"/>
</dbReference>
<dbReference type="EMBL" id="NEDP02004902">
    <property type="protein sequence ID" value="OWF44127.1"/>
    <property type="molecule type" value="Genomic_DNA"/>
</dbReference>
<dbReference type="Proteomes" id="UP000242188">
    <property type="component" value="Unassembled WGS sequence"/>
</dbReference>
<dbReference type="SMART" id="SM00228">
    <property type="entry name" value="PDZ"/>
    <property type="match status" value="1"/>
</dbReference>
<feature type="domain" description="SH3" evidence="5">
    <location>
        <begin position="233"/>
        <end position="303"/>
    </location>
</feature>
<dbReference type="AlphaFoldDB" id="A0A210Q5W4"/>
<dbReference type="Pfam" id="PF07653">
    <property type="entry name" value="SH3_2"/>
    <property type="match status" value="1"/>
</dbReference>
<evidence type="ECO:0000313" key="8">
    <source>
        <dbReference type="EMBL" id="OWF44127.1"/>
    </source>
</evidence>
<evidence type="ECO:0000259" key="7">
    <source>
        <dbReference type="PROSITE" id="PS50106"/>
    </source>
</evidence>
<evidence type="ECO:0000259" key="5">
    <source>
        <dbReference type="PROSITE" id="PS50002"/>
    </source>
</evidence>
<dbReference type="InterPro" id="IPR036034">
    <property type="entry name" value="PDZ_sf"/>
</dbReference>
<evidence type="ECO:0000259" key="6">
    <source>
        <dbReference type="PROSITE" id="PS50052"/>
    </source>
</evidence>
<dbReference type="Gene3D" id="3.40.50.300">
    <property type="entry name" value="P-loop containing nucleotide triphosphate hydrolases"/>
    <property type="match status" value="1"/>
</dbReference>
<dbReference type="PROSITE" id="PS50052">
    <property type="entry name" value="GUANYLATE_KINASE_2"/>
    <property type="match status" value="1"/>
</dbReference>
<dbReference type="InterPro" id="IPR008144">
    <property type="entry name" value="Guanylate_kin-like_dom"/>
</dbReference>
<protein>
    <submittedName>
        <fullName evidence="8">MAGUK p55 subfamily member 7</fullName>
    </submittedName>
</protein>
<feature type="domain" description="Guanylate kinase-like" evidence="6">
    <location>
        <begin position="371"/>
        <end position="562"/>
    </location>
</feature>
<dbReference type="PANTHER" id="PTHR23122">
    <property type="entry name" value="MEMBRANE-ASSOCIATED GUANYLATE KINASE MAGUK"/>
    <property type="match status" value="1"/>
</dbReference>